<dbReference type="Gene3D" id="1.10.20.10">
    <property type="entry name" value="Histone, subunit A"/>
    <property type="match status" value="1"/>
</dbReference>
<dbReference type="Pfam" id="PF00808">
    <property type="entry name" value="CBFD_NFYB_HMF"/>
    <property type="match status" value="1"/>
</dbReference>
<dbReference type="GO" id="GO:0005634">
    <property type="term" value="C:nucleus"/>
    <property type="evidence" value="ECO:0007669"/>
    <property type="project" value="UniProtKB-SubCell"/>
</dbReference>
<dbReference type="Proteomes" id="UP000034350">
    <property type="component" value="Unassembled WGS sequence"/>
</dbReference>
<gene>
    <name evidence="4" type="ORF">AAJ76_1000113859</name>
</gene>
<comment type="caution">
    <text evidence="4">The sequence shown here is derived from an EMBL/GenBank/DDBJ whole genome shotgun (WGS) entry which is preliminary data.</text>
</comment>
<keyword evidence="5" id="KW-1185">Reference proteome</keyword>
<dbReference type="AlphaFoldDB" id="A0A0F9YW68"/>
<dbReference type="InterPro" id="IPR050568">
    <property type="entry name" value="Transcr_DNA_Rep_Reg"/>
</dbReference>
<dbReference type="InterPro" id="IPR009072">
    <property type="entry name" value="Histone-fold"/>
</dbReference>
<dbReference type="VEuPathDB" id="MicrosporidiaDB:G9O61_00g002170"/>
<evidence type="ECO:0000256" key="2">
    <source>
        <dbReference type="ARBA" id="ARBA00023242"/>
    </source>
</evidence>
<dbReference type="OrthoDB" id="653904at2759"/>
<dbReference type="CDD" id="cd22906">
    <property type="entry name" value="HFD_DRAP1"/>
    <property type="match status" value="1"/>
</dbReference>
<dbReference type="GeneID" id="36318453"/>
<dbReference type="GO" id="GO:0001046">
    <property type="term" value="F:core promoter sequence-specific DNA binding"/>
    <property type="evidence" value="ECO:0007669"/>
    <property type="project" value="TreeGrafter"/>
</dbReference>
<dbReference type="InterPro" id="IPR003958">
    <property type="entry name" value="CBFA_NFYB_domain"/>
</dbReference>
<accession>A0A0F9YW68</accession>
<feature type="domain" description="Transcription factor CBF/NF-Y/archaeal histone" evidence="3">
    <location>
        <begin position="12"/>
        <end position="74"/>
    </location>
</feature>
<evidence type="ECO:0000313" key="4">
    <source>
        <dbReference type="EMBL" id="KKO76672.1"/>
    </source>
</evidence>
<name>A0A0F9YW68_9MICR</name>
<protein>
    <submittedName>
        <fullName evidence="4">Class 2 transcription repressor nc2 subunit alpha</fullName>
    </submittedName>
</protein>
<dbReference type="GO" id="GO:0016251">
    <property type="term" value="F:RNA polymerase II general transcription initiation factor activity"/>
    <property type="evidence" value="ECO:0007669"/>
    <property type="project" value="TreeGrafter"/>
</dbReference>
<dbReference type="PANTHER" id="PTHR10252">
    <property type="entry name" value="HISTONE-LIKE TRANSCRIPTION FACTOR CCAAT-RELATED"/>
    <property type="match status" value="1"/>
</dbReference>
<sequence length="92" mass="10532">MSDNSKKLRSLFPAARLKKIMQSNEDVGKMGISVPFIAGKAMELFLKDLVTLTYEELKSKKGNRITVDHIKKAIEENSKYNFLNNLLKDRET</sequence>
<keyword evidence="2" id="KW-0539">Nucleus</keyword>
<dbReference type="GO" id="GO:0046982">
    <property type="term" value="F:protein heterodimerization activity"/>
    <property type="evidence" value="ECO:0007669"/>
    <property type="project" value="InterPro"/>
</dbReference>
<dbReference type="EMBL" id="JPQZ01000001">
    <property type="protein sequence ID" value="KKO76672.1"/>
    <property type="molecule type" value="Genomic_DNA"/>
</dbReference>
<dbReference type="VEuPathDB" id="MicrosporidiaDB:AAJ76_1000113859"/>
<dbReference type="SUPFAM" id="SSF47113">
    <property type="entry name" value="Histone-fold"/>
    <property type="match status" value="1"/>
</dbReference>
<organism evidence="4 5">
    <name type="scientific">Vairimorpha ceranae</name>
    <dbReference type="NCBI Taxonomy" id="40302"/>
    <lineage>
        <taxon>Eukaryota</taxon>
        <taxon>Fungi</taxon>
        <taxon>Fungi incertae sedis</taxon>
        <taxon>Microsporidia</taxon>
        <taxon>Nosematidae</taxon>
        <taxon>Vairimorpha</taxon>
    </lineage>
</organism>
<comment type="subcellular location">
    <subcellularLocation>
        <location evidence="1">Nucleus</location>
    </subcellularLocation>
</comment>
<dbReference type="RefSeq" id="XP_024332414.1">
    <property type="nucleotide sequence ID" value="XM_024473559.1"/>
</dbReference>
<evidence type="ECO:0000313" key="5">
    <source>
        <dbReference type="Proteomes" id="UP000034350"/>
    </source>
</evidence>
<evidence type="ECO:0000256" key="1">
    <source>
        <dbReference type="ARBA" id="ARBA00004123"/>
    </source>
</evidence>
<dbReference type="PANTHER" id="PTHR10252:SF5">
    <property type="entry name" value="DR1-ASSOCIATED COREPRESSOR"/>
    <property type="match status" value="1"/>
</dbReference>
<reference evidence="4 5" key="1">
    <citation type="journal article" date="2015" name="Environ. Microbiol.">
        <title>Genome analyses suggest the presence of polyploidy and recent human-driven expansions in eight global populations of the honeybee pathogen Nosema ceranae.</title>
        <authorList>
            <person name="Pelin A."/>
            <person name="Selman M."/>
            <person name="Aris-Brosou S."/>
            <person name="Farinelli L."/>
            <person name="Corradi N."/>
        </authorList>
    </citation>
    <scope>NUCLEOTIDE SEQUENCE [LARGE SCALE GENOMIC DNA]</scope>
    <source>
        <strain evidence="4 5">PA08 1199</strain>
    </source>
</reference>
<proteinExistence type="predicted"/>
<evidence type="ECO:0000259" key="3">
    <source>
        <dbReference type="Pfam" id="PF00808"/>
    </source>
</evidence>